<accession>A0A1C4XB74</accession>
<dbReference type="Proteomes" id="UP000198224">
    <property type="component" value="Chromosome I"/>
</dbReference>
<evidence type="ECO:0000313" key="2">
    <source>
        <dbReference type="EMBL" id="SCF05481.1"/>
    </source>
</evidence>
<evidence type="ECO:0000256" key="1">
    <source>
        <dbReference type="SAM" id="SignalP"/>
    </source>
</evidence>
<dbReference type="AlphaFoldDB" id="A0A1C4XB74"/>
<keyword evidence="1" id="KW-0732">Signal</keyword>
<dbReference type="EMBL" id="LT607409">
    <property type="protein sequence ID" value="SCF05481.1"/>
    <property type="molecule type" value="Genomic_DNA"/>
</dbReference>
<evidence type="ECO:0008006" key="4">
    <source>
        <dbReference type="Google" id="ProtNLM"/>
    </source>
</evidence>
<proteinExistence type="predicted"/>
<gene>
    <name evidence="2" type="ORF">GA0070612_3372</name>
</gene>
<evidence type="ECO:0000313" key="3">
    <source>
        <dbReference type="Proteomes" id="UP000198224"/>
    </source>
</evidence>
<keyword evidence="3" id="KW-1185">Reference proteome</keyword>
<feature type="chain" id="PRO_5008707802" description="Secreted protein" evidence="1">
    <location>
        <begin position="26"/>
        <end position="123"/>
    </location>
</feature>
<feature type="signal peptide" evidence="1">
    <location>
        <begin position="1"/>
        <end position="25"/>
    </location>
</feature>
<dbReference type="RefSeq" id="WP_088988751.1">
    <property type="nucleotide sequence ID" value="NZ_LT607409.1"/>
</dbReference>
<protein>
    <recommendedName>
        <fullName evidence="4">Secreted protein</fullName>
    </recommendedName>
</protein>
<name>A0A1C4XB74_9ACTN</name>
<sequence length="123" mass="13510">MKLRTVLMPAAAVAATLVMATPASAAPAYETNYAVRGTPPSSGLSCKPVSGVMQACFEAYGDKWWLRRDTSSYSGVGIEWENYRNGSLYRNGECVSYLPVGTWGVCNKDYYEDSSLSWWPFAV</sequence>
<organism evidence="2 3">
    <name type="scientific">Micromonospora chokoriensis</name>
    <dbReference type="NCBI Taxonomy" id="356851"/>
    <lineage>
        <taxon>Bacteria</taxon>
        <taxon>Bacillati</taxon>
        <taxon>Actinomycetota</taxon>
        <taxon>Actinomycetes</taxon>
        <taxon>Micromonosporales</taxon>
        <taxon>Micromonosporaceae</taxon>
        <taxon>Micromonospora</taxon>
    </lineage>
</organism>
<reference evidence="3" key="1">
    <citation type="submission" date="2016-06" db="EMBL/GenBank/DDBJ databases">
        <authorList>
            <person name="Varghese N."/>
            <person name="Submissions Spin"/>
        </authorList>
    </citation>
    <scope>NUCLEOTIDE SEQUENCE [LARGE SCALE GENOMIC DNA]</scope>
    <source>
        <strain evidence="3">DSM 45160</strain>
    </source>
</reference>